<feature type="transmembrane region" description="Helical" evidence="4">
    <location>
        <begin position="153"/>
        <end position="172"/>
    </location>
</feature>
<dbReference type="GO" id="GO:0005886">
    <property type="term" value="C:plasma membrane"/>
    <property type="evidence" value="ECO:0007669"/>
    <property type="project" value="TreeGrafter"/>
</dbReference>
<feature type="transmembrane region" description="Helical" evidence="4">
    <location>
        <begin position="217"/>
        <end position="248"/>
    </location>
</feature>
<evidence type="ECO:0000256" key="3">
    <source>
        <dbReference type="ARBA" id="ARBA00023136"/>
    </source>
</evidence>
<dbReference type="Gene3D" id="1.20.1250.20">
    <property type="entry name" value="MFS general substrate transporter like domains"/>
    <property type="match status" value="1"/>
</dbReference>
<protein>
    <submittedName>
        <fullName evidence="7">MFS transporter</fullName>
    </submittedName>
</protein>
<keyword evidence="2 4" id="KW-1133">Transmembrane helix</keyword>
<dbReference type="PROSITE" id="PS50850">
    <property type="entry name" value="MFS"/>
    <property type="match status" value="1"/>
</dbReference>
<evidence type="ECO:0000259" key="5">
    <source>
        <dbReference type="PROSITE" id="PS50850"/>
    </source>
</evidence>
<feature type="transmembrane region" description="Helical" evidence="4">
    <location>
        <begin position="34"/>
        <end position="58"/>
    </location>
</feature>
<dbReference type="SUPFAM" id="SSF103473">
    <property type="entry name" value="MFS general substrate transporter"/>
    <property type="match status" value="1"/>
</dbReference>
<dbReference type="Proteomes" id="UP000675920">
    <property type="component" value="Unplaced"/>
</dbReference>
<feature type="transmembrane region" description="Helical" evidence="4">
    <location>
        <begin position="378"/>
        <end position="403"/>
    </location>
</feature>
<evidence type="ECO:0000256" key="4">
    <source>
        <dbReference type="SAM" id="Phobius"/>
    </source>
</evidence>
<feature type="transmembrane region" description="Helical" evidence="4">
    <location>
        <begin position="70"/>
        <end position="87"/>
    </location>
</feature>
<dbReference type="InterPro" id="IPR020846">
    <property type="entry name" value="MFS_dom"/>
</dbReference>
<evidence type="ECO:0000313" key="6">
    <source>
        <dbReference type="Proteomes" id="UP000675920"/>
    </source>
</evidence>
<keyword evidence="3 4" id="KW-0472">Membrane</keyword>
<feature type="transmembrane region" description="Helical" evidence="4">
    <location>
        <begin position="409"/>
        <end position="430"/>
    </location>
</feature>
<dbReference type="RefSeq" id="WP_051378253.1">
    <property type="nucleotide sequence ID" value="NZ_AXWS01000008.1"/>
</dbReference>
<dbReference type="InterPro" id="IPR036259">
    <property type="entry name" value="MFS_trans_sf"/>
</dbReference>
<feature type="transmembrane region" description="Helical" evidence="4">
    <location>
        <begin position="268"/>
        <end position="284"/>
    </location>
</feature>
<evidence type="ECO:0000256" key="1">
    <source>
        <dbReference type="ARBA" id="ARBA00022692"/>
    </source>
</evidence>
<dbReference type="Pfam" id="PF07690">
    <property type="entry name" value="MFS_1"/>
    <property type="match status" value="1"/>
</dbReference>
<sequence>MPPYESSAPAAAPAPAATSAVGPLGLPPALVAPLLAFFLLSIANGVLGTHVSLAMDALGAGMARIGRVQAAYFAGLMLGAPLAVAAIDRFGQCRAFGGYAVTAAIAALGHLASEAEATWIALRLAAGASIVGVYACIESLLNAGASNEARGRLVALYLISSYGGLTVGQFLLGAAGRVGLDGFLLAGALFSTSLLPLRAWARVEAAQPARRAARRRLAGLAGPLIVLRAAPLGLAACAIAGVLLGGFYGMQPVALRGLGLSATASSNFMGFVMAGALLTQWPAARLADSLGRPRALAWLALAGLLLALLAAALAWLAAGTAGAAPGMPIADKPGRLAGDAASPLAVCVVALLHATVIFSFYGLAVSHANDALPSATRVAAAAMLLCAFSAGGSAGPMLVSAAMEAAGPAGFWLTGAAGCGLLALATLVAVRHAGRS</sequence>
<feature type="transmembrane region" description="Helical" evidence="4">
    <location>
        <begin position="178"/>
        <end position="197"/>
    </location>
</feature>
<reference evidence="7" key="1">
    <citation type="submission" date="2025-08" db="UniProtKB">
        <authorList>
            <consortium name="RefSeq"/>
        </authorList>
    </citation>
    <scope>IDENTIFICATION</scope>
</reference>
<feature type="domain" description="Major facilitator superfamily (MFS) profile" evidence="5">
    <location>
        <begin position="29"/>
        <end position="434"/>
    </location>
</feature>
<feature type="transmembrane region" description="Helical" evidence="4">
    <location>
        <begin position="343"/>
        <end position="366"/>
    </location>
</feature>
<evidence type="ECO:0000313" key="7">
    <source>
        <dbReference type="RefSeq" id="WP_051378253.1"/>
    </source>
</evidence>
<feature type="transmembrane region" description="Helical" evidence="4">
    <location>
        <begin position="120"/>
        <end position="141"/>
    </location>
</feature>
<proteinExistence type="predicted"/>
<keyword evidence="1 4" id="KW-0812">Transmembrane</keyword>
<dbReference type="PANTHER" id="PTHR23521:SF3">
    <property type="entry name" value="MFS TRANSPORTER"/>
    <property type="match status" value="1"/>
</dbReference>
<accession>A0A8B6X8D4</accession>
<dbReference type="InterPro" id="IPR011701">
    <property type="entry name" value="MFS"/>
</dbReference>
<dbReference type="OrthoDB" id="9810614at2"/>
<dbReference type="PANTHER" id="PTHR23521">
    <property type="entry name" value="TRANSPORTER MFS SUPERFAMILY"/>
    <property type="match status" value="1"/>
</dbReference>
<keyword evidence="6" id="KW-1185">Reference proteome</keyword>
<dbReference type="GO" id="GO:0022857">
    <property type="term" value="F:transmembrane transporter activity"/>
    <property type="evidence" value="ECO:0007669"/>
    <property type="project" value="InterPro"/>
</dbReference>
<dbReference type="AlphaFoldDB" id="A0A8B6X8D4"/>
<feature type="transmembrane region" description="Helical" evidence="4">
    <location>
        <begin position="296"/>
        <end position="318"/>
    </location>
</feature>
<evidence type="ECO:0000256" key="2">
    <source>
        <dbReference type="ARBA" id="ARBA00022989"/>
    </source>
</evidence>
<name>A0A8B6X8D4_9BURK</name>
<organism evidence="6 7">
    <name type="scientific">Derxia gummosa DSM 723</name>
    <dbReference type="NCBI Taxonomy" id="1121388"/>
    <lineage>
        <taxon>Bacteria</taxon>
        <taxon>Pseudomonadati</taxon>
        <taxon>Pseudomonadota</taxon>
        <taxon>Betaproteobacteria</taxon>
        <taxon>Burkholderiales</taxon>
        <taxon>Alcaligenaceae</taxon>
        <taxon>Derxia</taxon>
    </lineage>
</organism>